<accession>M2YF06</accession>
<dbReference type="InterPro" id="IPR007210">
    <property type="entry name" value="ABC_Gly_betaine_transp_sub-bd"/>
</dbReference>
<evidence type="ECO:0000313" key="3">
    <source>
        <dbReference type="Proteomes" id="UP000009877"/>
    </source>
</evidence>
<name>M2YF06_9MICC</name>
<keyword evidence="3" id="KW-1185">Reference proteome</keyword>
<dbReference type="PROSITE" id="PS51257">
    <property type="entry name" value="PROKAR_LIPOPROTEIN"/>
    <property type="match status" value="1"/>
</dbReference>
<dbReference type="AlphaFoldDB" id="M2YF06"/>
<evidence type="ECO:0000259" key="1">
    <source>
        <dbReference type="Pfam" id="PF04069"/>
    </source>
</evidence>
<evidence type="ECO:0000313" key="2">
    <source>
        <dbReference type="EMBL" id="EME37125.1"/>
    </source>
</evidence>
<dbReference type="Gene3D" id="3.40.190.120">
    <property type="entry name" value="Osmoprotection protein (prox), domain 2"/>
    <property type="match status" value="1"/>
</dbReference>
<dbReference type="SUPFAM" id="SSF53850">
    <property type="entry name" value="Periplasmic binding protein-like II"/>
    <property type="match status" value="1"/>
</dbReference>
<protein>
    <submittedName>
        <fullName evidence="2">L-proline glycine betaine binding ABC transporter protein ProX</fullName>
    </submittedName>
</protein>
<dbReference type="EMBL" id="ANHZ02000005">
    <property type="protein sequence ID" value="EME37125.1"/>
    <property type="molecule type" value="Genomic_DNA"/>
</dbReference>
<dbReference type="CDD" id="cd13606">
    <property type="entry name" value="PBP2_ProX_like"/>
    <property type="match status" value="1"/>
</dbReference>
<sequence length="319" mass="33182">MTGPAFRPSTAERSRRPVLALGAALMLVLTGCGLNSDPLATGGGASTPDGSVTVGSADFPESQIIAEIYAGALRSEGIEADTEPGIGAREAYIGALQDGSIDAVPDYTGNLLTYFDPEATATGEEEILQELPETMPPGLSVLEPSPAQNKDSIVVTRQTADEHGLRSLEDLAPLCADMTFAGAPEFQERSYGLDGLASVYGCEPASFQPINDAGGPLTVDALTSGDADAADIFTTTPAIVEEDLVVLEDPRSNFAAQQVIPLVSPQRLPDGAEEVLDGVSEKLSTEDLLELNQEISGDQAISAQQAAEGWLADNGYRVG</sequence>
<dbReference type="RefSeq" id="WP_006214042.1">
    <property type="nucleotide sequence ID" value="NZ_ANHZ02000005.1"/>
</dbReference>
<dbReference type="STRING" id="71999.KPaMU14_11955"/>
<reference evidence="2 3" key="1">
    <citation type="journal article" date="2014" name="Genome Announc.">
        <title>Draft Genome Sequence of Kocuria palustris PEL.</title>
        <authorList>
            <person name="Sharma G."/>
            <person name="Khatri I."/>
            <person name="Subramanian S."/>
        </authorList>
    </citation>
    <scope>NUCLEOTIDE SEQUENCE [LARGE SCALE GENOMIC DNA]</scope>
    <source>
        <strain evidence="2 3">PEL</strain>
    </source>
</reference>
<organism evidence="2 3">
    <name type="scientific">Kocuria palustris PEL</name>
    <dbReference type="NCBI Taxonomy" id="1236550"/>
    <lineage>
        <taxon>Bacteria</taxon>
        <taxon>Bacillati</taxon>
        <taxon>Actinomycetota</taxon>
        <taxon>Actinomycetes</taxon>
        <taxon>Micrococcales</taxon>
        <taxon>Micrococcaceae</taxon>
        <taxon>Kocuria</taxon>
    </lineage>
</organism>
<dbReference type="Pfam" id="PF04069">
    <property type="entry name" value="OpuAC"/>
    <property type="match status" value="1"/>
</dbReference>
<proteinExistence type="predicted"/>
<dbReference type="GO" id="GO:0022857">
    <property type="term" value="F:transmembrane transporter activity"/>
    <property type="evidence" value="ECO:0007669"/>
    <property type="project" value="InterPro"/>
</dbReference>
<dbReference type="GO" id="GO:0043190">
    <property type="term" value="C:ATP-binding cassette (ABC) transporter complex"/>
    <property type="evidence" value="ECO:0007669"/>
    <property type="project" value="InterPro"/>
</dbReference>
<gene>
    <name evidence="2" type="ORF">C884_02039</name>
</gene>
<feature type="domain" description="ABC-type glycine betaine transport system substrate-binding" evidence="1">
    <location>
        <begin position="51"/>
        <end position="312"/>
    </location>
</feature>
<dbReference type="Gene3D" id="3.40.190.10">
    <property type="entry name" value="Periplasmic binding protein-like II"/>
    <property type="match status" value="1"/>
</dbReference>
<comment type="caution">
    <text evidence="2">The sequence shown here is derived from an EMBL/GenBank/DDBJ whole genome shotgun (WGS) entry which is preliminary data.</text>
</comment>
<dbReference type="Proteomes" id="UP000009877">
    <property type="component" value="Unassembled WGS sequence"/>
</dbReference>